<comment type="caution">
    <text evidence="3">The sequence shown here is derived from an EMBL/GenBank/DDBJ whole genome shotgun (WGS) entry which is preliminary data.</text>
</comment>
<feature type="transmembrane region" description="Helical" evidence="1">
    <location>
        <begin position="190"/>
        <end position="212"/>
    </location>
</feature>
<sequence length="462" mass="50022">MRAQIAGVALALACLPDPSLAHASEQGFVLLMPTDVYTDAGVATVALTVALLAILPAWVAARLFRPIRLAPPARFGLHHVTSCLSTGLLAFLVWRGAVGPHDPMANPLPLFVWVVWWVVMVALQGLLGNHWRWTNPWTGPAAVLARLTGSRPMMRYPSRWGHWPGVFIFLGFAAFLLADPAPTDPHRLAWIAGGYWYLTVMGITLFGPRWLLRGEALSILMRAYARVGLLGRVRGRVAMGLWGWQGLIRPKVSTGVAVFIILMLGVGSFDGINETFLWMGFIGVNPLEFPGRSAVIVQNLAGMLVANMALLVIFAACLALGDRLAGTRRPILEAVRLFAPTLLPIALAYHIAHYVTVFLVDGQYVLAYLTDPMNTGADLLGLGDFHVTTGFFNTPGTVRAIWLSQAGGVVTGHVIAILMAHVLALRGHGNNLRAIIAQAPLAIFMIGYTFFGLWLLASPRGV</sequence>
<keyword evidence="1" id="KW-1133">Transmembrane helix</keyword>
<keyword evidence="4" id="KW-1185">Reference proteome</keyword>
<keyword evidence="2" id="KW-0732">Signal</keyword>
<dbReference type="AlphaFoldDB" id="A0A967EE91"/>
<name>A0A967EE91_9RHOB</name>
<evidence type="ECO:0000313" key="3">
    <source>
        <dbReference type="EMBL" id="NHQ73998.1"/>
    </source>
</evidence>
<evidence type="ECO:0000256" key="1">
    <source>
        <dbReference type="SAM" id="Phobius"/>
    </source>
</evidence>
<reference evidence="3" key="1">
    <citation type="submission" date="2020-03" db="EMBL/GenBank/DDBJ databases">
        <title>Roseovarius gahaiensis sp. nov., isolated from Gahai Saline Lake, China.</title>
        <authorList>
            <person name="Sun X."/>
        </authorList>
    </citation>
    <scope>NUCLEOTIDE SEQUENCE</scope>
    <source>
        <strain evidence="3">GH877</strain>
    </source>
</reference>
<feature type="transmembrane region" description="Helical" evidence="1">
    <location>
        <begin position="435"/>
        <end position="457"/>
    </location>
</feature>
<evidence type="ECO:0008006" key="5">
    <source>
        <dbReference type="Google" id="ProtNLM"/>
    </source>
</evidence>
<dbReference type="EMBL" id="JAAORB010000007">
    <property type="protein sequence ID" value="NHQ73998.1"/>
    <property type="molecule type" value="Genomic_DNA"/>
</dbReference>
<protein>
    <recommendedName>
        <fullName evidence="5">Fenitrothion hydrolase</fullName>
    </recommendedName>
</protein>
<feature type="transmembrane region" description="Helical" evidence="1">
    <location>
        <begin position="160"/>
        <end position="178"/>
    </location>
</feature>
<feature type="signal peptide" evidence="2">
    <location>
        <begin position="1"/>
        <end position="23"/>
    </location>
</feature>
<organism evidence="3 4">
    <name type="scientific">Roseovarius gahaiensis</name>
    <dbReference type="NCBI Taxonomy" id="2716691"/>
    <lineage>
        <taxon>Bacteria</taxon>
        <taxon>Pseudomonadati</taxon>
        <taxon>Pseudomonadota</taxon>
        <taxon>Alphaproteobacteria</taxon>
        <taxon>Rhodobacterales</taxon>
        <taxon>Roseobacteraceae</taxon>
        <taxon>Roseovarius</taxon>
    </lineage>
</organism>
<feature type="transmembrane region" description="Helical" evidence="1">
    <location>
        <begin position="400"/>
        <end position="423"/>
    </location>
</feature>
<feature type="transmembrane region" description="Helical" evidence="1">
    <location>
        <begin position="342"/>
        <end position="360"/>
    </location>
</feature>
<evidence type="ECO:0000313" key="4">
    <source>
        <dbReference type="Proteomes" id="UP000639775"/>
    </source>
</evidence>
<keyword evidence="1" id="KW-0812">Transmembrane</keyword>
<feature type="transmembrane region" description="Helical" evidence="1">
    <location>
        <begin position="76"/>
        <end position="98"/>
    </location>
</feature>
<proteinExistence type="predicted"/>
<keyword evidence="1" id="KW-0472">Membrane</keyword>
<feature type="transmembrane region" description="Helical" evidence="1">
    <location>
        <begin position="110"/>
        <end position="127"/>
    </location>
</feature>
<dbReference type="RefSeq" id="WP_167194390.1">
    <property type="nucleotide sequence ID" value="NZ_JAAORB010000007.1"/>
</dbReference>
<dbReference type="Proteomes" id="UP000639775">
    <property type="component" value="Unassembled WGS sequence"/>
</dbReference>
<feature type="chain" id="PRO_5036718075" description="Fenitrothion hydrolase" evidence="2">
    <location>
        <begin position="24"/>
        <end position="462"/>
    </location>
</feature>
<feature type="transmembrane region" description="Helical" evidence="1">
    <location>
        <begin position="256"/>
        <end position="280"/>
    </location>
</feature>
<feature type="transmembrane region" description="Helical" evidence="1">
    <location>
        <begin position="42"/>
        <end position="64"/>
    </location>
</feature>
<accession>A0A967EE91</accession>
<evidence type="ECO:0000256" key="2">
    <source>
        <dbReference type="SAM" id="SignalP"/>
    </source>
</evidence>
<feature type="transmembrane region" description="Helical" evidence="1">
    <location>
        <begin position="300"/>
        <end position="321"/>
    </location>
</feature>
<gene>
    <name evidence="3" type="ORF">HAT86_05895</name>
</gene>